<feature type="region of interest" description="Disordered" evidence="10">
    <location>
        <begin position="596"/>
        <end position="616"/>
    </location>
</feature>
<evidence type="ECO:0000256" key="11">
    <source>
        <dbReference type="SAM" id="SignalP"/>
    </source>
</evidence>
<dbReference type="AlphaFoldDB" id="A0A4Y9RTQ7"/>
<comment type="similarity">
    <text evidence="8 9">Belongs to the TonB-dependent receptor family.</text>
</comment>
<evidence type="ECO:0000256" key="8">
    <source>
        <dbReference type="PROSITE-ProRule" id="PRU01360"/>
    </source>
</evidence>
<feature type="signal peptide" evidence="11">
    <location>
        <begin position="1"/>
        <end position="27"/>
    </location>
</feature>
<dbReference type="PANTHER" id="PTHR47234:SF2">
    <property type="entry name" value="TONB-DEPENDENT RECEPTOR"/>
    <property type="match status" value="1"/>
</dbReference>
<evidence type="ECO:0000256" key="4">
    <source>
        <dbReference type="ARBA" id="ARBA00022692"/>
    </source>
</evidence>
<feature type="compositionally biased region" description="Polar residues" evidence="10">
    <location>
        <begin position="600"/>
        <end position="616"/>
    </location>
</feature>
<dbReference type="InterPro" id="IPR037066">
    <property type="entry name" value="Plug_dom_sf"/>
</dbReference>
<gene>
    <name evidence="14" type="ORF">EGY25_10925</name>
</gene>
<evidence type="ECO:0000256" key="5">
    <source>
        <dbReference type="ARBA" id="ARBA00023077"/>
    </source>
</evidence>
<protein>
    <submittedName>
        <fullName evidence="14">TonB-dependent receptor</fullName>
    </submittedName>
</protein>
<keyword evidence="14" id="KW-0675">Receptor</keyword>
<dbReference type="InterPro" id="IPR012910">
    <property type="entry name" value="Plug_dom"/>
</dbReference>
<evidence type="ECO:0000256" key="10">
    <source>
        <dbReference type="SAM" id="MobiDB-lite"/>
    </source>
</evidence>
<evidence type="ECO:0000313" key="14">
    <source>
        <dbReference type="EMBL" id="TFW12510.1"/>
    </source>
</evidence>
<feature type="chain" id="PRO_5021411447" evidence="11">
    <location>
        <begin position="28"/>
        <end position="1016"/>
    </location>
</feature>
<evidence type="ECO:0000259" key="13">
    <source>
        <dbReference type="Pfam" id="PF07715"/>
    </source>
</evidence>
<reference evidence="14 15" key="1">
    <citation type="submission" date="2019-03" db="EMBL/GenBank/DDBJ databases">
        <title>Draft genome of Brevundimonas sp. a heavy metal resistant soil bacteria.</title>
        <authorList>
            <person name="Soto J."/>
        </authorList>
    </citation>
    <scope>NUCLEOTIDE SEQUENCE [LARGE SCALE GENOMIC DNA]</scope>
    <source>
        <strain evidence="14 15">B-10</strain>
    </source>
</reference>
<keyword evidence="6 8" id="KW-0472">Membrane</keyword>
<keyword evidence="4 8" id="KW-0812">Transmembrane</keyword>
<dbReference type="GO" id="GO:0009279">
    <property type="term" value="C:cell outer membrane"/>
    <property type="evidence" value="ECO:0007669"/>
    <property type="project" value="UniProtKB-SubCell"/>
</dbReference>
<dbReference type="InterPro" id="IPR036942">
    <property type="entry name" value="Beta-barrel_TonB_sf"/>
</dbReference>
<sequence length="1016" mass="110199">MNCSRKNLLATTIIAGMAIMAPSLAMAQSQTSQNQQAQEEAAQVEEVVVTGTRIRRSEYSSSQPIQVITSEQAALEGLADTTEILQSSSAANNATQINNFFTGFVTTGGPGVNTISLRGLGEQRTLVLVNGRRVGPAGVRGTVGPTDLNTIPSSQIERVEILTDGASSIYGSDAVAGVINIITKTNQDGGNVEFYTNQPLEGGGEEYRVNGSFGKSFDRGYITAGADYYERKELLFGDRDYFQCPQEFNFLDENLTIRGDVIDPTTGTYKCTGTLNAILRTQQATAGIARAGDYIFSSSAVAGGGYTGCDIAGFHLVAGGTGACSITAQPTAVRRAATAEYPLHSDRYDSRTAISPVKRTSLSLFGGYDLTPNIEMFGELLYNKRESEQHSWRQLFPATSPMHTLNPFGGVCNGTSGIACHYTTPVALVNSDDKQEVEYWRGVGGFRGDFQFANRTWDWELAGQYSRSKGTYGGNFFYNDRVEAAAGLLAWFGEDLEGNAGAFRDDEFVAAGNCDLFILQTASACPTGGVNWYSQNLVENGQLTAEEEAFLLGYETGTTTYEHSYIEGVISGELFNLPAGPLGVALGFHVRKEEIDDNPGEQQRNGNLWGQTAAGRTTGSDTVKELFGELDIPLLRALPLANELTLNVSGRYSDYDSYGENSTYKVGLNWAITPEYRLRASYGTSFRAPALYELFLANQTSFLAQTNIDPCINYQDSSNDVLKANCLASGVPEEYGAAGASSALITTGGGAGILDPETAKSTSVGFIWTPSFTNLSIALDYWKIEINDQVAQFGAGNIVSGCLTSENFPNEALCQLFTRDLNPDSTRYLQILDVNDSYVNISQQMSEGLDLNVRYTKEFAAGDLTLNARASYILDWTQQTFGDAEASQLEGQIGNPELNGQASARFDRGDWTGFYSIDFVGETDNAPFFAVPGNTGTYLGQPVWYQRATPFYMSHNMSIRRRMDDVTIQLGIRNIFDENPPLVSAQSGSSRIGNTPLASQYDWQGRSATFTVSYSF</sequence>
<name>A0A4Y9RTQ7_9CAUL</name>
<proteinExistence type="inferred from homology"/>
<dbReference type="SUPFAM" id="SSF56935">
    <property type="entry name" value="Porins"/>
    <property type="match status" value="1"/>
</dbReference>
<evidence type="ECO:0000256" key="1">
    <source>
        <dbReference type="ARBA" id="ARBA00004571"/>
    </source>
</evidence>
<evidence type="ECO:0000259" key="12">
    <source>
        <dbReference type="Pfam" id="PF00593"/>
    </source>
</evidence>
<dbReference type="Pfam" id="PF07715">
    <property type="entry name" value="Plug"/>
    <property type="match status" value="1"/>
</dbReference>
<keyword evidence="7 8" id="KW-0998">Cell outer membrane</keyword>
<evidence type="ECO:0000256" key="2">
    <source>
        <dbReference type="ARBA" id="ARBA00022448"/>
    </source>
</evidence>
<dbReference type="Pfam" id="PF00593">
    <property type="entry name" value="TonB_dep_Rec_b-barrel"/>
    <property type="match status" value="1"/>
</dbReference>
<evidence type="ECO:0000256" key="9">
    <source>
        <dbReference type="RuleBase" id="RU003357"/>
    </source>
</evidence>
<dbReference type="Gene3D" id="2.40.170.20">
    <property type="entry name" value="TonB-dependent receptor, beta-barrel domain"/>
    <property type="match status" value="1"/>
</dbReference>
<comment type="subcellular location">
    <subcellularLocation>
        <location evidence="1 8">Cell outer membrane</location>
        <topology evidence="1 8">Multi-pass membrane protein</topology>
    </subcellularLocation>
</comment>
<dbReference type="EMBL" id="SPVH01000006">
    <property type="protein sequence ID" value="TFW12510.1"/>
    <property type="molecule type" value="Genomic_DNA"/>
</dbReference>
<comment type="caution">
    <text evidence="14">The sequence shown here is derived from an EMBL/GenBank/DDBJ whole genome shotgun (WGS) entry which is preliminary data.</text>
</comment>
<keyword evidence="15" id="KW-1185">Reference proteome</keyword>
<organism evidence="14 15">
    <name type="scientific">Brevundimonas intermedia</name>
    <dbReference type="NCBI Taxonomy" id="74315"/>
    <lineage>
        <taxon>Bacteria</taxon>
        <taxon>Pseudomonadati</taxon>
        <taxon>Pseudomonadota</taxon>
        <taxon>Alphaproteobacteria</taxon>
        <taxon>Caulobacterales</taxon>
        <taxon>Caulobacteraceae</taxon>
        <taxon>Brevundimonas</taxon>
    </lineage>
</organism>
<dbReference type="InterPro" id="IPR039426">
    <property type="entry name" value="TonB-dep_rcpt-like"/>
</dbReference>
<dbReference type="RefSeq" id="WP_135194990.1">
    <property type="nucleotide sequence ID" value="NZ_SPVH01000006.1"/>
</dbReference>
<feature type="domain" description="TonB-dependent receptor-like beta-barrel" evidence="12">
    <location>
        <begin position="440"/>
        <end position="975"/>
    </location>
</feature>
<keyword evidence="2 8" id="KW-0813">Transport</keyword>
<dbReference type="Proteomes" id="UP000298216">
    <property type="component" value="Unassembled WGS sequence"/>
</dbReference>
<feature type="domain" description="TonB-dependent receptor plug" evidence="13">
    <location>
        <begin position="59"/>
        <end position="178"/>
    </location>
</feature>
<dbReference type="PROSITE" id="PS52016">
    <property type="entry name" value="TONB_DEPENDENT_REC_3"/>
    <property type="match status" value="1"/>
</dbReference>
<dbReference type="Gene3D" id="2.170.130.10">
    <property type="entry name" value="TonB-dependent receptor, plug domain"/>
    <property type="match status" value="1"/>
</dbReference>
<evidence type="ECO:0000256" key="6">
    <source>
        <dbReference type="ARBA" id="ARBA00023136"/>
    </source>
</evidence>
<keyword evidence="3 8" id="KW-1134">Transmembrane beta strand</keyword>
<accession>A0A4Y9RTQ7</accession>
<keyword evidence="11" id="KW-0732">Signal</keyword>
<dbReference type="PANTHER" id="PTHR47234">
    <property type="match status" value="1"/>
</dbReference>
<keyword evidence="5 9" id="KW-0798">TonB box</keyword>
<evidence type="ECO:0000256" key="3">
    <source>
        <dbReference type="ARBA" id="ARBA00022452"/>
    </source>
</evidence>
<dbReference type="OrthoDB" id="7051241at2"/>
<evidence type="ECO:0000256" key="7">
    <source>
        <dbReference type="ARBA" id="ARBA00023237"/>
    </source>
</evidence>
<evidence type="ECO:0000313" key="15">
    <source>
        <dbReference type="Proteomes" id="UP000298216"/>
    </source>
</evidence>
<dbReference type="InterPro" id="IPR000531">
    <property type="entry name" value="Beta-barrel_TonB"/>
</dbReference>